<dbReference type="PANTHER" id="PTHR46124">
    <property type="entry name" value="D-AMINOACYL-TRNA DEACYLASE"/>
    <property type="match status" value="1"/>
</dbReference>
<reference evidence="2" key="1">
    <citation type="submission" date="2023-07" db="EMBL/GenBank/DDBJ databases">
        <title>Between Cages and Wild: Unraveling the Impact of Captivity on Animal Microbiomes and Antimicrobial Resistance.</title>
        <authorList>
            <person name="Schmartz G.P."/>
            <person name="Rehner J."/>
            <person name="Schuff M.J."/>
            <person name="Becker S.L."/>
            <person name="Kravczyk M."/>
            <person name="Gurevich A."/>
            <person name="Francke R."/>
            <person name="Mueller R."/>
            <person name="Keller V."/>
            <person name="Keller A."/>
        </authorList>
    </citation>
    <scope>NUCLEOTIDE SEQUENCE</scope>
    <source>
        <strain evidence="2">S12M_St_49</strain>
    </source>
</reference>
<dbReference type="Gene3D" id="3.20.20.140">
    <property type="entry name" value="Metal-dependent hydrolases"/>
    <property type="match status" value="1"/>
</dbReference>
<dbReference type="AlphaFoldDB" id="A0AA43RJ81"/>
<dbReference type="EMBL" id="JAUMVS010000288">
    <property type="protein sequence ID" value="MDO4842740.1"/>
    <property type="molecule type" value="Genomic_DNA"/>
</dbReference>
<gene>
    <name evidence="2" type="ORF">Q3982_08715</name>
</gene>
<dbReference type="PANTHER" id="PTHR46124:SF2">
    <property type="entry name" value="D-AMINOACYL-TRNA DEACYLASE"/>
    <property type="match status" value="1"/>
</dbReference>
<dbReference type="GO" id="GO:0016788">
    <property type="term" value="F:hydrolase activity, acting on ester bonds"/>
    <property type="evidence" value="ECO:0007669"/>
    <property type="project" value="InterPro"/>
</dbReference>
<dbReference type="InterPro" id="IPR032466">
    <property type="entry name" value="Metal_Hydrolase"/>
</dbReference>
<organism evidence="2 3">
    <name type="scientific">Phoenicibacter congonensis</name>
    <dbReference type="NCBI Taxonomy" id="1944646"/>
    <lineage>
        <taxon>Bacteria</taxon>
        <taxon>Bacillati</taxon>
        <taxon>Actinomycetota</taxon>
        <taxon>Coriobacteriia</taxon>
        <taxon>Eggerthellales</taxon>
        <taxon>Eggerthellaceae</taxon>
        <taxon>Phoenicibacter</taxon>
    </lineage>
</organism>
<sequence length="201" mass="22653">IGDDELCAERKKCAFTCGNDELHNGDDEFCAAVHNGDDELLKVGLGLHPWYVQDADVERFEQLCGITRFIGEVGLDFSKRFSENEKEAQVAAFERVARAVSEAANSAKKPKIMSIHSCKTAGRTHEFLSKAGCLENCILIYHWFNDDFATLQKCIKDGCLFSECWRPKTAPKSRDKSLARRCFSRPTGPQERVRPFPQKTS</sequence>
<name>A0AA43RJ81_9ACTN</name>
<feature type="region of interest" description="Disordered" evidence="1">
    <location>
        <begin position="169"/>
        <end position="201"/>
    </location>
</feature>
<protein>
    <submittedName>
        <fullName evidence="2">TatD family hydrolase</fullName>
    </submittedName>
</protein>
<comment type="caution">
    <text evidence="2">The sequence shown here is derived from an EMBL/GenBank/DDBJ whole genome shotgun (WGS) entry which is preliminary data.</text>
</comment>
<keyword evidence="2" id="KW-0378">Hydrolase</keyword>
<feature type="non-terminal residue" evidence="2">
    <location>
        <position position="1"/>
    </location>
</feature>
<evidence type="ECO:0000313" key="2">
    <source>
        <dbReference type="EMBL" id="MDO4842740.1"/>
    </source>
</evidence>
<keyword evidence="3" id="KW-1185">Reference proteome</keyword>
<dbReference type="Proteomes" id="UP001168575">
    <property type="component" value="Unassembled WGS sequence"/>
</dbReference>
<dbReference type="SUPFAM" id="SSF51556">
    <property type="entry name" value="Metallo-dependent hydrolases"/>
    <property type="match status" value="1"/>
</dbReference>
<dbReference type="InterPro" id="IPR001130">
    <property type="entry name" value="TatD-like"/>
</dbReference>
<evidence type="ECO:0000313" key="3">
    <source>
        <dbReference type="Proteomes" id="UP001168575"/>
    </source>
</evidence>
<dbReference type="Pfam" id="PF01026">
    <property type="entry name" value="TatD_DNase"/>
    <property type="match status" value="1"/>
</dbReference>
<evidence type="ECO:0000256" key="1">
    <source>
        <dbReference type="SAM" id="MobiDB-lite"/>
    </source>
</evidence>
<accession>A0AA43RJ81</accession>
<proteinExistence type="predicted"/>